<dbReference type="InterPro" id="IPR028098">
    <property type="entry name" value="Glyco_trans_4-like_N"/>
</dbReference>
<dbReference type="Gene3D" id="3.40.50.2000">
    <property type="entry name" value="Glycogen Phosphorylase B"/>
    <property type="match status" value="2"/>
</dbReference>
<evidence type="ECO:0000313" key="4">
    <source>
        <dbReference type="Proteomes" id="UP000176300"/>
    </source>
</evidence>
<organism evidence="3 4">
    <name type="scientific">Candidatus Magasanikbacteria bacterium RIFOXYB1_FULL_40_15</name>
    <dbReference type="NCBI Taxonomy" id="1798697"/>
    <lineage>
        <taxon>Bacteria</taxon>
        <taxon>Candidatus Magasanikiibacteriota</taxon>
    </lineage>
</organism>
<evidence type="ECO:0000313" key="3">
    <source>
        <dbReference type="EMBL" id="OGH84122.1"/>
    </source>
</evidence>
<dbReference type="PANTHER" id="PTHR45947">
    <property type="entry name" value="SULFOQUINOVOSYL TRANSFERASE SQD2"/>
    <property type="match status" value="1"/>
</dbReference>
<dbReference type="InterPro" id="IPR050194">
    <property type="entry name" value="Glycosyltransferase_grp1"/>
</dbReference>
<dbReference type="Pfam" id="PF00534">
    <property type="entry name" value="Glycos_transf_1"/>
    <property type="match status" value="1"/>
</dbReference>
<protein>
    <recommendedName>
        <fullName evidence="5">Glycosyltransferase subfamily 4-like N-terminal domain-containing protein</fullName>
    </recommendedName>
</protein>
<accession>A0A1F6NJQ9</accession>
<gene>
    <name evidence="3" type="ORF">A2373_02680</name>
</gene>
<evidence type="ECO:0008006" key="5">
    <source>
        <dbReference type="Google" id="ProtNLM"/>
    </source>
</evidence>
<reference evidence="3 4" key="1">
    <citation type="journal article" date="2016" name="Nat. Commun.">
        <title>Thousands of microbial genomes shed light on interconnected biogeochemical processes in an aquifer system.</title>
        <authorList>
            <person name="Anantharaman K."/>
            <person name="Brown C.T."/>
            <person name="Hug L.A."/>
            <person name="Sharon I."/>
            <person name="Castelle C.J."/>
            <person name="Probst A.J."/>
            <person name="Thomas B.C."/>
            <person name="Singh A."/>
            <person name="Wilkins M.J."/>
            <person name="Karaoz U."/>
            <person name="Brodie E.L."/>
            <person name="Williams K.H."/>
            <person name="Hubbard S.S."/>
            <person name="Banfield J.F."/>
        </authorList>
    </citation>
    <scope>NUCLEOTIDE SEQUENCE [LARGE SCALE GENOMIC DNA]</scope>
</reference>
<dbReference type="GO" id="GO:0016757">
    <property type="term" value="F:glycosyltransferase activity"/>
    <property type="evidence" value="ECO:0007669"/>
    <property type="project" value="InterPro"/>
</dbReference>
<dbReference type="STRING" id="1798697.A2373_02680"/>
<evidence type="ECO:0000259" key="1">
    <source>
        <dbReference type="Pfam" id="PF00534"/>
    </source>
</evidence>
<dbReference type="PANTHER" id="PTHR45947:SF3">
    <property type="entry name" value="SULFOQUINOVOSYL TRANSFERASE SQD2"/>
    <property type="match status" value="1"/>
</dbReference>
<name>A0A1F6NJQ9_9BACT</name>
<dbReference type="SUPFAM" id="SSF53756">
    <property type="entry name" value="UDP-Glycosyltransferase/glycogen phosphorylase"/>
    <property type="match status" value="1"/>
</dbReference>
<dbReference type="Proteomes" id="UP000176300">
    <property type="component" value="Unassembled WGS sequence"/>
</dbReference>
<dbReference type="Pfam" id="PF13439">
    <property type="entry name" value="Glyco_transf_4"/>
    <property type="match status" value="1"/>
</dbReference>
<proteinExistence type="predicted"/>
<dbReference type="CDD" id="cd03801">
    <property type="entry name" value="GT4_PimA-like"/>
    <property type="match status" value="1"/>
</dbReference>
<evidence type="ECO:0000259" key="2">
    <source>
        <dbReference type="Pfam" id="PF13439"/>
    </source>
</evidence>
<dbReference type="EMBL" id="MFQS01000001">
    <property type="protein sequence ID" value="OGH84122.1"/>
    <property type="molecule type" value="Genomic_DNA"/>
</dbReference>
<feature type="domain" description="Glycosyl transferase family 1" evidence="1">
    <location>
        <begin position="211"/>
        <end position="373"/>
    </location>
</feature>
<feature type="domain" description="Glycosyltransferase subfamily 4-like N-terminal" evidence="2">
    <location>
        <begin position="14"/>
        <end position="194"/>
    </location>
</feature>
<dbReference type="AlphaFoldDB" id="A0A1F6NJQ9"/>
<comment type="caution">
    <text evidence="3">The sequence shown here is derived from an EMBL/GenBank/DDBJ whole genome shotgun (WGS) entry which is preliminary data.</text>
</comment>
<sequence length="397" mass="45296">MKIAHIVSSFPPYYGGMGNVVFQTAEELKKRGHEVVVYTPQYLESKEIKGGEENQEEEHTPELQEQIDNVKRLTPSFQYGNAARLPQLYEELKGFDLVHFHYPFFGTAGIIKRWKKNNPQIPLVVTYHMDPRGLGWKGMLFKMYSKHYSNRVLAVADKIIASSFDYVNSSEVAQTVKDFPDKWVELPFGVDADRFRPRETPAQLLELYNLDPKIPIVLFVGGMDRAHYFKGIPILLEALSILKKQKTPVQALLVGDGELRKEFEFNVKIFGLSEYAKFAGYVSNDDLPYYYNAADIFVLPSIHQGEAFGMVLLEAMASGIPVLASNLPGVRTVAEDGGRVFATSNARDLAESIYGFFINDEDNQLMWREKVRKIVEEKYAWEPIVDKLEEIYNSLLK</sequence>
<dbReference type="InterPro" id="IPR001296">
    <property type="entry name" value="Glyco_trans_1"/>
</dbReference>